<accession>A0AAE3NZQ8</accession>
<name>A0AAE3NZQ8_9BACT</name>
<dbReference type="PANTHER" id="PTHR43701:SF2">
    <property type="entry name" value="MEMBRANE TRANSPORTER PROTEIN YJNA-RELATED"/>
    <property type="match status" value="1"/>
</dbReference>
<keyword evidence="7" id="KW-1185">Reference proteome</keyword>
<dbReference type="PANTHER" id="PTHR43701">
    <property type="entry name" value="MEMBRANE TRANSPORTER PROTEIN MJ0441-RELATED"/>
    <property type="match status" value="1"/>
</dbReference>
<keyword evidence="5" id="KW-1003">Cell membrane</keyword>
<proteinExistence type="inferred from homology"/>
<feature type="transmembrane region" description="Helical" evidence="5">
    <location>
        <begin position="46"/>
        <end position="64"/>
    </location>
</feature>
<dbReference type="InterPro" id="IPR051598">
    <property type="entry name" value="TSUP/Inactive_protease-like"/>
</dbReference>
<evidence type="ECO:0000256" key="2">
    <source>
        <dbReference type="ARBA" id="ARBA00022692"/>
    </source>
</evidence>
<keyword evidence="2 5" id="KW-0812">Transmembrane</keyword>
<comment type="caution">
    <text evidence="6">The sequence shown here is derived from an EMBL/GenBank/DDBJ whole genome shotgun (WGS) entry which is preliminary data.</text>
</comment>
<dbReference type="RefSeq" id="WP_321536797.1">
    <property type="nucleotide sequence ID" value="NZ_JARGDL010000024.1"/>
</dbReference>
<dbReference type="InterPro" id="IPR002781">
    <property type="entry name" value="TM_pro_TauE-like"/>
</dbReference>
<evidence type="ECO:0000256" key="1">
    <source>
        <dbReference type="ARBA" id="ARBA00004141"/>
    </source>
</evidence>
<dbReference type="EMBL" id="JARGDL010000024">
    <property type="protein sequence ID" value="MDF1613026.1"/>
    <property type="molecule type" value="Genomic_DNA"/>
</dbReference>
<comment type="subcellular location">
    <subcellularLocation>
        <location evidence="5">Cell membrane</location>
        <topology evidence="5">Multi-pass membrane protein</topology>
    </subcellularLocation>
    <subcellularLocation>
        <location evidence="1">Membrane</location>
        <topology evidence="1">Multi-pass membrane protein</topology>
    </subcellularLocation>
</comment>
<dbReference type="Proteomes" id="UP001221302">
    <property type="component" value="Unassembled WGS sequence"/>
</dbReference>
<gene>
    <name evidence="6" type="ORF">P0M35_12750</name>
</gene>
<protein>
    <recommendedName>
        <fullName evidence="5">Probable membrane transporter protein</fullName>
    </recommendedName>
</protein>
<comment type="similarity">
    <text evidence="5">Belongs to the 4-toluene sulfonate uptake permease (TSUP) (TC 2.A.102) family.</text>
</comment>
<sequence length="120" mass="12801">MYEIIVLLIIGLAAGLISGVLGIGGGIVVIPMLVGFLGYSQKEAQGTSLGLLLLPIGLLAVMNYYKADLINLKAVGIMVITFVIGSYVSSKFAISLPDNILKKIFAVFLLLYSMKLFFGK</sequence>
<dbReference type="Pfam" id="PF01925">
    <property type="entry name" value="TauE"/>
    <property type="match status" value="1"/>
</dbReference>
<feature type="transmembrane region" description="Helical" evidence="5">
    <location>
        <begin position="70"/>
        <end position="88"/>
    </location>
</feature>
<evidence type="ECO:0000256" key="4">
    <source>
        <dbReference type="ARBA" id="ARBA00023136"/>
    </source>
</evidence>
<reference evidence="6" key="1">
    <citation type="submission" date="2023-03" db="EMBL/GenBank/DDBJ databases">
        <title>Stygiobacter electus gen. nov., sp. nov., facultatively anaerobic thermotolerant bacterium of the class Ignavibacteria from a well of Yessentuki mineral water deposit.</title>
        <authorList>
            <person name="Podosokorskaya O.A."/>
            <person name="Elcheninov A.G."/>
            <person name="Petrova N.F."/>
            <person name="Zavarzina D.G."/>
            <person name="Kublanov I.V."/>
            <person name="Merkel A.Y."/>
        </authorList>
    </citation>
    <scope>NUCLEOTIDE SEQUENCE</scope>
    <source>
        <strain evidence="6">09-Me</strain>
    </source>
</reference>
<keyword evidence="3 5" id="KW-1133">Transmembrane helix</keyword>
<dbReference type="GO" id="GO:0005886">
    <property type="term" value="C:plasma membrane"/>
    <property type="evidence" value="ECO:0007669"/>
    <property type="project" value="UniProtKB-SubCell"/>
</dbReference>
<keyword evidence="4 5" id="KW-0472">Membrane</keyword>
<evidence type="ECO:0000313" key="7">
    <source>
        <dbReference type="Proteomes" id="UP001221302"/>
    </source>
</evidence>
<evidence type="ECO:0000256" key="5">
    <source>
        <dbReference type="RuleBase" id="RU363041"/>
    </source>
</evidence>
<evidence type="ECO:0000313" key="6">
    <source>
        <dbReference type="EMBL" id="MDF1613026.1"/>
    </source>
</evidence>
<organism evidence="6 7">
    <name type="scientific">Stygiobacter electus</name>
    <dbReference type="NCBI Taxonomy" id="3032292"/>
    <lineage>
        <taxon>Bacteria</taxon>
        <taxon>Pseudomonadati</taxon>
        <taxon>Ignavibacteriota</taxon>
        <taxon>Ignavibacteria</taxon>
        <taxon>Ignavibacteriales</taxon>
        <taxon>Melioribacteraceae</taxon>
        <taxon>Stygiobacter</taxon>
    </lineage>
</organism>
<feature type="transmembrane region" description="Helical" evidence="5">
    <location>
        <begin position="6"/>
        <end position="34"/>
    </location>
</feature>
<dbReference type="AlphaFoldDB" id="A0AAE3NZQ8"/>
<evidence type="ECO:0000256" key="3">
    <source>
        <dbReference type="ARBA" id="ARBA00022989"/>
    </source>
</evidence>